<feature type="region of interest" description="Disordered" evidence="1">
    <location>
        <begin position="55"/>
        <end position="89"/>
    </location>
</feature>
<dbReference type="PROSITE" id="PS50076">
    <property type="entry name" value="DNAJ_2"/>
    <property type="match status" value="1"/>
</dbReference>
<feature type="domain" description="J" evidence="2">
    <location>
        <begin position="3"/>
        <end position="72"/>
    </location>
</feature>
<dbReference type="SUPFAM" id="SSF46565">
    <property type="entry name" value="Chaperone J-domain"/>
    <property type="match status" value="1"/>
</dbReference>
<organism evidence="3 4">
    <name type="scientific">Vitrella brassicaformis (strain CCMP3155)</name>
    <dbReference type="NCBI Taxonomy" id="1169540"/>
    <lineage>
        <taxon>Eukaryota</taxon>
        <taxon>Sar</taxon>
        <taxon>Alveolata</taxon>
        <taxon>Colpodellida</taxon>
        <taxon>Vitrellaceae</taxon>
        <taxon>Vitrella</taxon>
    </lineage>
</organism>
<evidence type="ECO:0000313" key="3">
    <source>
        <dbReference type="EMBL" id="CEM23915.1"/>
    </source>
</evidence>
<keyword evidence="4" id="KW-1185">Reference proteome</keyword>
<protein>
    <recommendedName>
        <fullName evidence="2">J domain-containing protein</fullName>
    </recommendedName>
</protein>
<dbReference type="InterPro" id="IPR001623">
    <property type="entry name" value="DnaJ_domain"/>
</dbReference>
<proteinExistence type="predicted"/>
<name>A0A0G4G6E4_VITBC</name>
<dbReference type="CDD" id="cd06257">
    <property type="entry name" value="DnaJ"/>
    <property type="match status" value="1"/>
</dbReference>
<dbReference type="InterPro" id="IPR036869">
    <property type="entry name" value="J_dom_sf"/>
</dbReference>
<evidence type="ECO:0000259" key="2">
    <source>
        <dbReference type="PROSITE" id="PS50076"/>
    </source>
</evidence>
<sequence>MANLFKFLDLPRTATEAEIKRRLREASLRHHPDKGGDAEIMKMINRFRDLLFKPRLDGDDPNGKRSDDDDDDDGTDFRVSASECLPEGPRASDAFRNMFHEISEVIQRSRLSGLHAYDWRKTIQEVADVLQELVDNRVDYLLECFAASGVPLRLPQHSCELFFPPNLEWEDSVGPAMDPNAVQQRVADFSSAMTTGKSDHFCDLLTSTPVSSLQKINDAIQAHFIDSNLLVKFYLGVLEAYTAVVCVGHTRIGELLQVLESDQDTLQLVRTVEDGIEYVCCVATKILSDPVVHLQHALAMKHDLLLLQGGEAHWEACTVLRFRVSEPTGVPERPSFQGLDTRVLWRCERGIVNEFDRSMHIEAALRYIDLMEAAPTLDATIQCGLLAAERLIRQMRLVSVAHTPAPSSSSSSSSVQLAAPIQQRAKEILALNALVTEVVWAILPIAFKEVCSPRTSQRLALTAIGLLYEATHICEQTPLIQLTTDPQRAFVFGGATPVVVVDEMARVAMKGVLESSSWLLASPVPRSMPFACDTLLSAVLASKTADRLLRRYHSSPGPVLVCARVRVLYTMYTGLLHGWVRATSGDGVTFSAVRFELMEALLTDKGDTLEAVQTVFTGTLLGRDGAGFMKSIEGPLKLSHSNRVAKALGLKYEDGVVRMNYSRCRSPADAMLTQAEVSFGLGNFGRGVIFSLDPPDDLPTNHADGLPLTMLKHPFQQLLYAPNSLDTSEAGRAILDRLLQVDYILKMLTTGVDVSSVAPFELKPTNTHALPAFLAALDSDVRDCLLDAVGQMRPGVVGVVHRFWLEPGDVPVTIDEKEGALDIRVVGEPPMCVKSSRMKMKENGILVDDDEQDPDSPEEEFACRFTMLWPHIAGRVPIFKTTEEVAKLVALSRVMHSVATGMKEKKRSLLHLRDSQAARSVHRRLVHQMIAEPAAFEDKAYTERCFQTLVAREIITPPEQARLIELSNELIASAHQELAILKMLNSLRGSVKIVIRTRPSVPDLSLSWPFATERNVDAMLDEALAEQGILRHQCGNLSDAKDTRRAQLKDKENEQVEDIVAGFAKQGLLSDQGSESKARVRSWLDGREETEIFAKVLTANLRAKEIEDLTNKLDRLASGCGILPYSENPEPSINTKNELVPAAVRSTSGRITYGGINMTNGFRVVSGGSGGDNGGGGGGGRGGGGGNGGGNSMQGTPPWARGPMEVGKENITTRQGSKGTTTTLTIHIDPNGRPAMRDTGFLARLAAST</sequence>
<feature type="compositionally biased region" description="Gly residues" evidence="1">
    <location>
        <begin position="1167"/>
        <end position="1192"/>
    </location>
</feature>
<dbReference type="AlphaFoldDB" id="A0A0G4G6E4"/>
<evidence type="ECO:0000256" key="1">
    <source>
        <dbReference type="SAM" id="MobiDB-lite"/>
    </source>
</evidence>
<reference evidence="3 4" key="1">
    <citation type="submission" date="2014-11" db="EMBL/GenBank/DDBJ databases">
        <authorList>
            <person name="Zhu J."/>
            <person name="Qi W."/>
            <person name="Song R."/>
        </authorList>
    </citation>
    <scope>NUCLEOTIDE SEQUENCE [LARGE SCALE GENOMIC DNA]</scope>
</reference>
<dbReference type="Proteomes" id="UP000041254">
    <property type="component" value="Unassembled WGS sequence"/>
</dbReference>
<dbReference type="VEuPathDB" id="CryptoDB:Vbra_21978"/>
<accession>A0A0G4G6E4</accession>
<dbReference type="InParanoid" id="A0A0G4G6E4"/>
<dbReference type="SMART" id="SM00271">
    <property type="entry name" value="DnaJ"/>
    <property type="match status" value="1"/>
</dbReference>
<gene>
    <name evidence="3" type="ORF">Vbra_21978</name>
</gene>
<dbReference type="EMBL" id="CDMY01000572">
    <property type="protein sequence ID" value="CEM23915.1"/>
    <property type="molecule type" value="Genomic_DNA"/>
</dbReference>
<dbReference type="Gene3D" id="1.10.287.110">
    <property type="entry name" value="DnaJ domain"/>
    <property type="match status" value="1"/>
</dbReference>
<dbReference type="OrthoDB" id="10032891at2759"/>
<evidence type="ECO:0000313" key="4">
    <source>
        <dbReference type="Proteomes" id="UP000041254"/>
    </source>
</evidence>
<feature type="compositionally biased region" description="Basic and acidic residues" evidence="1">
    <location>
        <begin position="55"/>
        <end position="67"/>
    </location>
</feature>
<feature type="region of interest" description="Disordered" evidence="1">
    <location>
        <begin position="1167"/>
        <end position="1197"/>
    </location>
</feature>